<sequence length="183" mass="19527">MAYLLLPTLLLLLSRTIASPNPINYSRQTPSCTPSSYTLPTYLYTSTSAYSSDSLQNPLLNLTFISSFPDSSSIADSATAGADCIASAVDRDTFPNEIECSTGRENLFIGLQGAIDEVGTGIKGFVMIHSWGCDGQTWMSTTPVTIPELHCESGDDEGVQCMTDAPVDIAPQNVRRVCAGPTC</sequence>
<protein>
    <submittedName>
        <fullName evidence="2">Uncharacterized protein</fullName>
    </submittedName>
</protein>
<keyword evidence="3" id="KW-1185">Reference proteome</keyword>
<dbReference type="AlphaFoldDB" id="A0A9W4UKU0"/>
<comment type="caution">
    <text evidence="2">The sequence shown here is derived from an EMBL/GenBank/DDBJ whole genome shotgun (WGS) entry which is preliminary data.</text>
</comment>
<feature type="chain" id="PRO_5040757181" evidence="1">
    <location>
        <begin position="19"/>
        <end position="183"/>
    </location>
</feature>
<evidence type="ECO:0000256" key="1">
    <source>
        <dbReference type="SAM" id="SignalP"/>
    </source>
</evidence>
<evidence type="ECO:0000313" key="2">
    <source>
        <dbReference type="EMBL" id="CAI6337524.1"/>
    </source>
</evidence>
<dbReference type="OrthoDB" id="3763539at2759"/>
<reference evidence="2" key="1">
    <citation type="submission" date="2023-01" db="EMBL/GenBank/DDBJ databases">
        <authorList>
            <person name="Van Ghelder C."/>
            <person name="Rancurel C."/>
        </authorList>
    </citation>
    <scope>NUCLEOTIDE SEQUENCE</scope>
    <source>
        <strain evidence="2">CNCM I-4278</strain>
    </source>
</reference>
<organism evidence="2 3">
    <name type="scientific">Periconia digitata</name>
    <dbReference type="NCBI Taxonomy" id="1303443"/>
    <lineage>
        <taxon>Eukaryota</taxon>
        <taxon>Fungi</taxon>
        <taxon>Dikarya</taxon>
        <taxon>Ascomycota</taxon>
        <taxon>Pezizomycotina</taxon>
        <taxon>Dothideomycetes</taxon>
        <taxon>Pleosporomycetidae</taxon>
        <taxon>Pleosporales</taxon>
        <taxon>Massarineae</taxon>
        <taxon>Periconiaceae</taxon>
        <taxon>Periconia</taxon>
    </lineage>
</organism>
<evidence type="ECO:0000313" key="3">
    <source>
        <dbReference type="Proteomes" id="UP001152607"/>
    </source>
</evidence>
<dbReference type="Proteomes" id="UP001152607">
    <property type="component" value="Unassembled WGS sequence"/>
</dbReference>
<keyword evidence="1" id="KW-0732">Signal</keyword>
<gene>
    <name evidence="2" type="ORF">PDIGIT_LOCUS10636</name>
</gene>
<accession>A0A9W4UKU0</accession>
<proteinExistence type="predicted"/>
<feature type="signal peptide" evidence="1">
    <location>
        <begin position="1"/>
        <end position="18"/>
    </location>
</feature>
<dbReference type="EMBL" id="CAOQHR010000007">
    <property type="protein sequence ID" value="CAI6337524.1"/>
    <property type="molecule type" value="Genomic_DNA"/>
</dbReference>
<name>A0A9W4UKU0_9PLEO</name>